<dbReference type="EMBL" id="JAAAMJ010000002">
    <property type="protein sequence ID" value="NDV86125.1"/>
    <property type="molecule type" value="Genomic_DNA"/>
</dbReference>
<proteinExistence type="predicted"/>
<evidence type="ECO:0000313" key="2">
    <source>
        <dbReference type="Proteomes" id="UP000476332"/>
    </source>
</evidence>
<dbReference type="InterPro" id="IPR052894">
    <property type="entry name" value="AsmA-related"/>
</dbReference>
<keyword evidence="2" id="KW-1185">Reference proteome</keyword>
<evidence type="ECO:0000313" key="1">
    <source>
        <dbReference type="EMBL" id="NDV86125.1"/>
    </source>
</evidence>
<reference evidence="1 2" key="1">
    <citation type="submission" date="2020-01" db="EMBL/GenBank/DDBJ databases">
        <title>Genomes of bacteria type strains.</title>
        <authorList>
            <person name="Chen J."/>
            <person name="Zhu S."/>
            <person name="Chen J."/>
        </authorList>
    </citation>
    <scope>NUCLEOTIDE SEQUENCE [LARGE SCALE GENOMIC DNA]</scope>
    <source>
        <strain evidence="1 2">KCTC 52919</strain>
    </source>
</reference>
<dbReference type="GO" id="GO:0090313">
    <property type="term" value="P:regulation of protein targeting to membrane"/>
    <property type="evidence" value="ECO:0007669"/>
    <property type="project" value="TreeGrafter"/>
</dbReference>
<dbReference type="RefSeq" id="WP_163042866.1">
    <property type="nucleotide sequence ID" value="NZ_JAAAMJ010000002.1"/>
</dbReference>
<organism evidence="1 2">
    <name type="scientific">Aurantimonas aggregata</name>
    <dbReference type="NCBI Taxonomy" id="2047720"/>
    <lineage>
        <taxon>Bacteria</taxon>
        <taxon>Pseudomonadati</taxon>
        <taxon>Pseudomonadota</taxon>
        <taxon>Alphaproteobacteria</taxon>
        <taxon>Hyphomicrobiales</taxon>
        <taxon>Aurantimonadaceae</taxon>
        <taxon>Aurantimonas</taxon>
    </lineage>
</organism>
<dbReference type="AlphaFoldDB" id="A0A6L9MEA4"/>
<accession>A0A6L9MEA4</accession>
<comment type="caution">
    <text evidence="1">The sequence shown here is derived from an EMBL/GenBank/DDBJ whole genome shotgun (WGS) entry which is preliminary data.</text>
</comment>
<dbReference type="PANTHER" id="PTHR30441">
    <property type="entry name" value="DUF748 DOMAIN-CONTAINING PROTEIN"/>
    <property type="match status" value="1"/>
</dbReference>
<dbReference type="Proteomes" id="UP000476332">
    <property type="component" value="Unassembled WGS sequence"/>
</dbReference>
<name>A0A6L9MEA4_9HYPH</name>
<dbReference type="PANTHER" id="PTHR30441:SF4">
    <property type="entry name" value="PROTEIN ASMA"/>
    <property type="match status" value="1"/>
</dbReference>
<sequence>MRAGIVLGALALVAALVVLPRLSLGSDEARGMLLAELERAVGGPVSIDGPVSYSLLPITRISAERLRMDDGEALRVERVVADLDPVDAMFGRASISRLVLIRPEYHAEASEPAGPAGTDLSDTVVAPPADGPRAMAMQLLARLPSARMVDIRQGVFRAGDEAGGFSNANLVVNRSAGGDGLDAAGSFVWNGDTTTMRIKLGSKKALMTGGSSSVDFVMSSPTLVASFDGDASLDRNAGITGRVQLESPSLSRSIDWLADPSAPVPNVGALSVAGDLIFAGVDANLQNADVRIAGSNGRGALEASFAGDTATVGGTLAFERLDLTPLVRAVAPLPDDPFDLTRRIDVGFTQEIGLDLRLSAERAMLGAVTAEDVAAALLVADGKATIDVGDAILLGGRGQANIVVDSDQMPPQATGHLTLSDVDTAALFAALDITLVGVAGRSDISAEMTTPVTDWASISRNVQFDTRVRTQSGVLTGFDPDVFRRPGARALAEGTSGATVPFTRLETRLATFGPRIHLREFVLASGTGTVRAAGVLSALTHEMRIRGTFDSATPMTASNNGEFTTSKPVAFTMAGHWPNPDVTSR</sequence>
<dbReference type="GO" id="GO:0005886">
    <property type="term" value="C:plasma membrane"/>
    <property type="evidence" value="ECO:0007669"/>
    <property type="project" value="TreeGrafter"/>
</dbReference>
<protein>
    <submittedName>
        <fullName evidence="1">AsmA family protein</fullName>
    </submittedName>
</protein>
<gene>
    <name evidence="1" type="ORF">GTW51_05355</name>
</gene>